<dbReference type="Proteomes" id="UP000664915">
    <property type="component" value="Segment"/>
</dbReference>
<evidence type="ECO:0000313" key="3">
    <source>
        <dbReference type="Proteomes" id="UP000664915"/>
    </source>
</evidence>
<proteinExistence type="predicted"/>
<dbReference type="EMBL" id="MW015081">
    <property type="protein sequence ID" value="QPX48157.1"/>
    <property type="molecule type" value="Genomic_DNA"/>
</dbReference>
<evidence type="ECO:0000259" key="1">
    <source>
        <dbReference type="Pfam" id="PF04965"/>
    </source>
</evidence>
<accession>A0A879R363</accession>
<reference evidence="2" key="1">
    <citation type="submission" date="2020-09" db="EMBL/GenBank/DDBJ databases">
        <authorList>
            <person name="Zhang D."/>
            <person name="Hatherill J.R."/>
            <person name="Ramirez J.F."/>
            <person name="Edinger B."/>
            <person name="Balarin R."/>
            <person name="Sullivan A."/>
            <person name="Humpal K.M."/>
            <person name="Guseva A."/>
            <person name="Butela K.A."/>
            <person name="Garlena R.A."/>
            <person name="Russell D.A."/>
            <person name="Pope W.H."/>
            <person name="Jacobs-Sera D."/>
            <person name="Hatfull G.F."/>
        </authorList>
    </citation>
    <scope>NUCLEOTIDE SEQUENCE</scope>
</reference>
<sequence>MAVTRISRSFKDISLSFDPHPVTKDLPVLINQRAIIRSVRNLVETIPNERFFNPSLGSNVRSSLFDFVDYATASTIQDQIVEVINNYEPRVTNVVVQVDPIPDLNEFEVTITFEIIGQEVPVQQFSFILEATR</sequence>
<evidence type="ECO:0000313" key="2">
    <source>
        <dbReference type="EMBL" id="QPX48157.1"/>
    </source>
</evidence>
<name>A0A879R363_9CAUD</name>
<organism evidence="2 3">
    <name type="scientific">Synechococcus phage S-SRM01</name>
    <dbReference type="NCBI Taxonomy" id="2781608"/>
    <lineage>
        <taxon>Viruses</taxon>
        <taxon>Duplodnaviria</taxon>
        <taxon>Heunggongvirae</taxon>
        <taxon>Uroviricota</taxon>
        <taxon>Caudoviricetes</taxon>
        <taxon>Pantevenvirales</taxon>
        <taxon>Kyanoviridae</taxon>
        <taxon>Serangoonvirus</taxon>
        <taxon>Serangoonvirus essarone</taxon>
    </lineage>
</organism>
<dbReference type="GeneID" id="77946362"/>
<dbReference type="Pfam" id="PF04965">
    <property type="entry name" value="GPW_gp25"/>
    <property type="match status" value="1"/>
</dbReference>
<keyword evidence="3" id="KW-1185">Reference proteome</keyword>
<feature type="domain" description="IraD/Gp25-like" evidence="1">
    <location>
        <begin position="33"/>
        <end position="117"/>
    </location>
</feature>
<dbReference type="Gene3D" id="3.10.450.40">
    <property type="match status" value="1"/>
</dbReference>
<dbReference type="RefSeq" id="YP_010670167.1">
    <property type="nucleotide sequence ID" value="NC_070963.1"/>
</dbReference>
<protein>
    <submittedName>
        <fullName evidence="2">Baseplate wedge subunit</fullName>
    </submittedName>
</protein>
<dbReference type="KEGG" id="vg:77946362"/>
<dbReference type="SUPFAM" id="SSF160719">
    <property type="entry name" value="gpW/gp25-like"/>
    <property type="match status" value="1"/>
</dbReference>
<dbReference type="InterPro" id="IPR007048">
    <property type="entry name" value="IraD/Gp25-like"/>
</dbReference>